<accession>A0ABW9TG49</accession>
<keyword evidence="1" id="KW-0378">Hydrolase</keyword>
<gene>
    <name evidence="1" type="ORF">BBL17_013810</name>
</gene>
<organism evidence="1 2">
    <name type="scientific">Agrobacterium vitis</name>
    <name type="common">Rhizobium vitis</name>
    <dbReference type="NCBI Taxonomy" id="373"/>
    <lineage>
        <taxon>Bacteria</taxon>
        <taxon>Pseudomonadati</taxon>
        <taxon>Pseudomonadota</taxon>
        <taxon>Alphaproteobacteria</taxon>
        <taxon>Hyphomicrobiales</taxon>
        <taxon>Rhizobiaceae</taxon>
        <taxon>Rhizobium/Agrobacterium group</taxon>
        <taxon>Agrobacterium</taxon>
    </lineage>
</organism>
<dbReference type="EMBL" id="MBFE02000009">
    <property type="protein sequence ID" value="MUO42861.1"/>
    <property type="molecule type" value="Genomic_DNA"/>
</dbReference>
<dbReference type="GO" id="GO:0008233">
    <property type="term" value="F:peptidase activity"/>
    <property type="evidence" value="ECO:0007669"/>
    <property type="project" value="UniProtKB-KW"/>
</dbReference>
<dbReference type="Pfam" id="PF13365">
    <property type="entry name" value="Trypsin_2"/>
    <property type="match status" value="1"/>
</dbReference>
<protein>
    <submittedName>
        <fullName evidence="1">Serine protease</fullName>
    </submittedName>
</protein>
<evidence type="ECO:0000313" key="1">
    <source>
        <dbReference type="EMBL" id="MUO42861.1"/>
    </source>
</evidence>
<dbReference type="Gene3D" id="2.40.10.120">
    <property type="match status" value="1"/>
</dbReference>
<dbReference type="InterPro" id="IPR009003">
    <property type="entry name" value="Peptidase_S1_PA"/>
</dbReference>
<sequence length="347" mass="37459">MTWSEKSVYQETYVRAAGAIALIAIVDANGDEGIGSAFHIGDGIFVTARHVIGVTIKEIATTKSAHLSDETGGTPAPPRRFKIIDGPDELDVAVFRVDLGETPLPAITVSQHTDYTLGENDLILSDMLIVGYPPIPFTIVPSQVVTLGQINAVVRVHHSKVLHFIASATARGGFSGGVALDKSGMALALVTESLGTRDTPVETGYMSLLSIEPAVDLAAEKFSFSTHGTYPGRYSDTLFAAKFSDPNAQSLSSFIYDASLYVYDDDRDVFVEFNCTDEALLTEALATFNAITTLRRQQVDEHYVLYTPVDNPPASLLLEAGEAVAALFIKSGYKMMASERSQWQIKV</sequence>
<keyword evidence="1" id="KW-0645">Protease</keyword>
<dbReference type="GO" id="GO:0006508">
    <property type="term" value="P:proteolysis"/>
    <property type="evidence" value="ECO:0007669"/>
    <property type="project" value="UniProtKB-KW"/>
</dbReference>
<keyword evidence="2" id="KW-1185">Reference proteome</keyword>
<proteinExistence type="predicted"/>
<reference evidence="1" key="1">
    <citation type="submission" date="2019-11" db="EMBL/GenBank/DDBJ databases">
        <title>Whole-genome sequencing of Allorhizobium vitis.</title>
        <authorList>
            <person name="Gan H.M."/>
            <person name="Savka M.A."/>
        </authorList>
    </citation>
    <scope>NUCLEOTIDE SEQUENCE [LARGE SCALE GENOMIC DNA]</scope>
    <source>
        <strain evidence="1">T1/7</strain>
    </source>
</reference>
<dbReference type="SUPFAM" id="SSF50494">
    <property type="entry name" value="Trypsin-like serine proteases"/>
    <property type="match status" value="1"/>
</dbReference>
<evidence type="ECO:0000313" key="2">
    <source>
        <dbReference type="Proteomes" id="UP000179454"/>
    </source>
</evidence>
<dbReference type="Proteomes" id="UP000179454">
    <property type="component" value="Unassembled WGS sequence"/>
</dbReference>
<name>A0ABW9TG49_AGRVI</name>
<dbReference type="RefSeq" id="WP_071208373.1">
    <property type="nucleotide sequence ID" value="NZ_MBFE02000009.1"/>
</dbReference>
<comment type="caution">
    <text evidence="1">The sequence shown here is derived from an EMBL/GenBank/DDBJ whole genome shotgun (WGS) entry which is preliminary data.</text>
</comment>